<dbReference type="Proteomes" id="UP001314263">
    <property type="component" value="Unassembled WGS sequence"/>
</dbReference>
<comment type="caution">
    <text evidence="2">The sequence shown here is derived from an EMBL/GenBank/DDBJ whole genome shotgun (WGS) entry which is preliminary data.</text>
</comment>
<keyword evidence="1" id="KW-0812">Transmembrane</keyword>
<proteinExistence type="predicted"/>
<evidence type="ECO:0000313" key="3">
    <source>
        <dbReference type="Proteomes" id="UP001314263"/>
    </source>
</evidence>
<organism evidence="2 3">
    <name type="scientific">Coccomyxa viridis</name>
    <dbReference type="NCBI Taxonomy" id="1274662"/>
    <lineage>
        <taxon>Eukaryota</taxon>
        <taxon>Viridiplantae</taxon>
        <taxon>Chlorophyta</taxon>
        <taxon>core chlorophytes</taxon>
        <taxon>Trebouxiophyceae</taxon>
        <taxon>Trebouxiophyceae incertae sedis</taxon>
        <taxon>Coccomyxaceae</taxon>
        <taxon>Coccomyxa</taxon>
    </lineage>
</organism>
<accession>A0AAV1I7D1</accession>
<sequence>MDVSGGLSSRRRRLWACGSLLIVGAGVVAYRSYSKKEPVAGWSYLTRVRKALREYSEAFLMGSEISSLLLRDLQAFLASDAQDLPQSLKQVLKLAESEEVQRATSHVVTAATRGVMEASQSSSGSSGDLSEKLIAAFSSDKGSNLLTLAISVACKSSTSAWCEHQARQDAAAAEAGRPDNLQRLLSWAGTREGQQLTQRGITAFVRGGTEVYMDKLEGTNSWADMLEAISRPGNGAVADRMTRVFVREMVTSYFRRAPEDEGGSSSSSSVHMEDITHLHSLQHSKAQSDRCTADGLCQVSSMSQQPSLSSLAQNGEASISSSSISKVAVLPLLADATASSVTLADAPFQGSVALPQTQSKQGRSKAKQQDSSKQWAREVIKVVRVPEARQVLVTLAATASAQGVRGTFLALKDLLLGESSSIGQLETGLRMPMQRLYVLVGVMFLIVVFFATRHRPDFEAVCV</sequence>
<gene>
    <name evidence="2" type="ORF">CVIRNUC_005335</name>
</gene>
<dbReference type="AlphaFoldDB" id="A0AAV1I7D1"/>
<keyword evidence="3" id="KW-1185">Reference proteome</keyword>
<evidence type="ECO:0000313" key="2">
    <source>
        <dbReference type="EMBL" id="CAK0781290.1"/>
    </source>
</evidence>
<feature type="transmembrane region" description="Helical" evidence="1">
    <location>
        <begin position="436"/>
        <end position="452"/>
    </location>
</feature>
<protein>
    <recommendedName>
        <fullName evidence="4">Protein PHLOEM PROTEIN 2-LIKE A10</fullName>
    </recommendedName>
</protein>
<keyword evidence="1" id="KW-0472">Membrane</keyword>
<keyword evidence="1" id="KW-1133">Transmembrane helix</keyword>
<name>A0AAV1I7D1_9CHLO</name>
<evidence type="ECO:0000256" key="1">
    <source>
        <dbReference type="SAM" id="Phobius"/>
    </source>
</evidence>
<dbReference type="EMBL" id="CAUYUE010000006">
    <property type="protein sequence ID" value="CAK0781290.1"/>
    <property type="molecule type" value="Genomic_DNA"/>
</dbReference>
<reference evidence="2 3" key="1">
    <citation type="submission" date="2023-10" db="EMBL/GenBank/DDBJ databases">
        <authorList>
            <person name="Maclean D."/>
            <person name="Macfadyen A."/>
        </authorList>
    </citation>
    <scope>NUCLEOTIDE SEQUENCE [LARGE SCALE GENOMIC DNA]</scope>
</reference>
<evidence type="ECO:0008006" key="4">
    <source>
        <dbReference type="Google" id="ProtNLM"/>
    </source>
</evidence>